<evidence type="ECO:0000313" key="17">
    <source>
        <dbReference type="EMBL" id="PKR87694.1"/>
    </source>
</evidence>
<evidence type="ECO:0000256" key="15">
    <source>
        <dbReference type="PIRNR" id="PIRNR004491"/>
    </source>
</evidence>
<evidence type="ECO:0000256" key="9">
    <source>
        <dbReference type="ARBA" id="ARBA00022777"/>
    </source>
</evidence>
<dbReference type="SUPFAM" id="SSF52374">
    <property type="entry name" value="Nucleotidylyl transferase"/>
    <property type="match status" value="1"/>
</dbReference>
<keyword evidence="9 15" id="KW-0418">Kinase</keyword>
<dbReference type="GO" id="GO:0009231">
    <property type="term" value="P:riboflavin biosynthetic process"/>
    <property type="evidence" value="ECO:0007669"/>
    <property type="project" value="InterPro"/>
</dbReference>
<keyword evidence="11 15" id="KW-0067">ATP-binding</keyword>
<dbReference type="NCBIfam" id="NF004160">
    <property type="entry name" value="PRK05627.1-3"/>
    <property type="match status" value="1"/>
</dbReference>
<keyword evidence="6 15" id="KW-0808">Transferase</keyword>
<dbReference type="Pfam" id="PF06574">
    <property type="entry name" value="FAD_syn"/>
    <property type="match status" value="1"/>
</dbReference>
<comment type="similarity">
    <text evidence="15">Belongs to the ribF family.</text>
</comment>
<dbReference type="InterPro" id="IPR015864">
    <property type="entry name" value="FAD_synthase"/>
</dbReference>
<evidence type="ECO:0000256" key="13">
    <source>
        <dbReference type="ARBA" id="ARBA00047880"/>
    </source>
</evidence>
<proteinExistence type="inferred from homology"/>
<protein>
    <recommendedName>
        <fullName evidence="15">Riboflavin biosynthesis protein</fullName>
    </recommendedName>
    <domain>
        <recommendedName>
            <fullName evidence="15">Riboflavin kinase</fullName>
            <ecNumber evidence="15">2.7.1.26</ecNumber>
        </recommendedName>
        <alternativeName>
            <fullName evidence="15">Flavokinase</fullName>
        </alternativeName>
    </domain>
    <domain>
        <recommendedName>
            <fullName evidence="15">FMN adenylyltransferase</fullName>
            <ecNumber evidence="15">2.7.7.2</ecNumber>
        </recommendedName>
        <alternativeName>
            <fullName evidence="15">FAD pyrophosphorylase</fullName>
        </alternativeName>
        <alternativeName>
            <fullName evidence="15">FAD synthase</fullName>
        </alternativeName>
    </domain>
</protein>
<dbReference type="PANTHER" id="PTHR22749">
    <property type="entry name" value="RIBOFLAVIN KINASE/FMN ADENYLYLTRANSFERASE"/>
    <property type="match status" value="1"/>
</dbReference>
<evidence type="ECO:0000256" key="4">
    <source>
        <dbReference type="ARBA" id="ARBA00022630"/>
    </source>
</evidence>
<gene>
    <name evidence="17" type="ORF">CXZ10_18380</name>
</gene>
<evidence type="ECO:0000256" key="5">
    <source>
        <dbReference type="ARBA" id="ARBA00022643"/>
    </source>
</evidence>
<dbReference type="EC" id="2.7.1.26" evidence="15"/>
<dbReference type="Proteomes" id="UP000233491">
    <property type="component" value="Unassembled WGS sequence"/>
</dbReference>
<evidence type="ECO:0000256" key="14">
    <source>
        <dbReference type="ARBA" id="ARBA00049494"/>
    </source>
</evidence>
<evidence type="ECO:0000259" key="16">
    <source>
        <dbReference type="SMART" id="SM00904"/>
    </source>
</evidence>
<dbReference type="FunFam" id="3.40.50.620:FF:000021">
    <property type="entry name" value="Riboflavin biosynthesis protein"/>
    <property type="match status" value="1"/>
</dbReference>
<dbReference type="InterPro" id="IPR023465">
    <property type="entry name" value="Riboflavin_kinase_dom_sf"/>
</dbReference>
<evidence type="ECO:0000256" key="8">
    <source>
        <dbReference type="ARBA" id="ARBA00022741"/>
    </source>
</evidence>
<dbReference type="AlphaFoldDB" id="A0A1I4TUG9"/>
<dbReference type="SMART" id="SM00904">
    <property type="entry name" value="Flavokinase"/>
    <property type="match status" value="1"/>
</dbReference>
<evidence type="ECO:0000256" key="3">
    <source>
        <dbReference type="ARBA" id="ARBA00005201"/>
    </source>
</evidence>
<feature type="domain" description="Riboflavin kinase" evidence="16">
    <location>
        <begin position="186"/>
        <end position="309"/>
    </location>
</feature>
<evidence type="ECO:0000256" key="10">
    <source>
        <dbReference type="ARBA" id="ARBA00022827"/>
    </source>
</evidence>
<evidence type="ECO:0000256" key="2">
    <source>
        <dbReference type="ARBA" id="ARBA00004726"/>
    </source>
</evidence>
<dbReference type="Gene3D" id="2.40.30.30">
    <property type="entry name" value="Riboflavin kinase-like"/>
    <property type="match status" value="1"/>
</dbReference>
<dbReference type="GO" id="GO:0003919">
    <property type="term" value="F:FMN adenylyltransferase activity"/>
    <property type="evidence" value="ECO:0007669"/>
    <property type="project" value="UniProtKB-UniRule"/>
</dbReference>
<comment type="caution">
    <text evidence="17">The sequence shown here is derived from an EMBL/GenBank/DDBJ whole genome shotgun (WGS) entry which is preliminary data.</text>
</comment>
<dbReference type="PANTHER" id="PTHR22749:SF6">
    <property type="entry name" value="RIBOFLAVIN KINASE"/>
    <property type="match status" value="1"/>
</dbReference>
<dbReference type="GO" id="GO:0008531">
    <property type="term" value="F:riboflavin kinase activity"/>
    <property type="evidence" value="ECO:0007669"/>
    <property type="project" value="UniProtKB-UniRule"/>
</dbReference>
<reference evidence="17 18" key="1">
    <citation type="submission" date="2017-12" db="EMBL/GenBank/DDBJ databases">
        <title>Anaerobic carbon monoxide metabolism by Pleomorphomonas carboxyditropha sp. nov., a new mesophilic hydrogenogenic carboxidotroph.</title>
        <authorList>
            <person name="Esquivel-Elizondo S."/>
            <person name="Krajmalnik-Brown R."/>
        </authorList>
    </citation>
    <scope>NUCLEOTIDE SEQUENCE [LARGE SCALE GENOMIC DNA]</scope>
    <source>
        <strain evidence="17 18">R5-392</strain>
    </source>
</reference>
<dbReference type="EMBL" id="PJNW01000016">
    <property type="protein sequence ID" value="PKR87694.1"/>
    <property type="molecule type" value="Genomic_DNA"/>
</dbReference>
<keyword evidence="8 15" id="KW-0547">Nucleotide-binding</keyword>
<dbReference type="InterPro" id="IPR002606">
    <property type="entry name" value="Riboflavin_kinase_bac"/>
</dbReference>
<dbReference type="InterPro" id="IPR023468">
    <property type="entry name" value="Riboflavin_kinase"/>
</dbReference>
<comment type="pathway">
    <text evidence="3 15">Cofactor biosynthesis; FMN biosynthesis; FMN from riboflavin (ATP route): step 1/1.</text>
</comment>
<evidence type="ECO:0000256" key="12">
    <source>
        <dbReference type="ARBA" id="ARBA00023268"/>
    </source>
</evidence>
<dbReference type="InterPro" id="IPR015865">
    <property type="entry name" value="Riboflavin_kinase_bac/euk"/>
</dbReference>
<dbReference type="CDD" id="cd02064">
    <property type="entry name" value="FAD_synthetase_N"/>
    <property type="match status" value="1"/>
</dbReference>
<dbReference type="UniPathway" id="UPA00277">
    <property type="reaction ID" value="UER00407"/>
</dbReference>
<dbReference type="EC" id="2.7.7.2" evidence="15"/>
<organism evidence="17 18">
    <name type="scientific">Pleomorphomonas diazotrophica</name>
    <dbReference type="NCBI Taxonomy" id="1166257"/>
    <lineage>
        <taxon>Bacteria</taxon>
        <taxon>Pseudomonadati</taxon>
        <taxon>Pseudomonadota</taxon>
        <taxon>Alphaproteobacteria</taxon>
        <taxon>Hyphomicrobiales</taxon>
        <taxon>Pleomorphomonadaceae</taxon>
        <taxon>Pleomorphomonas</taxon>
    </lineage>
</organism>
<keyword evidence="7 15" id="KW-0548">Nucleotidyltransferase</keyword>
<dbReference type="SUPFAM" id="SSF82114">
    <property type="entry name" value="Riboflavin kinase-like"/>
    <property type="match status" value="1"/>
</dbReference>
<dbReference type="Pfam" id="PF01687">
    <property type="entry name" value="Flavokinase"/>
    <property type="match status" value="1"/>
</dbReference>
<comment type="catalytic activity">
    <reaction evidence="13 15">
        <text>riboflavin + ATP = FMN + ADP + H(+)</text>
        <dbReference type="Rhea" id="RHEA:14357"/>
        <dbReference type="ChEBI" id="CHEBI:15378"/>
        <dbReference type="ChEBI" id="CHEBI:30616"/>
        <dbReference type="ChEBI" id="CHEBI:57986"/>
        <dbReference type="ChEBI" id="CHEBI:58210"/>
        <dbReference type="ChEBI" id="CHEBI:456216"/>
        <dbReference type="EC" id="2.7.1.26"/>
    </reaction>
</comment>
<evidence type="ECO:0000256" key="11">
    <source>
        <dbReference type="ARBA" id="ARBA00022840"/>
    </source>
</evidence>
<evidence type="ECO:0000256" key="7">
    <source>
        <dbReference type="ARBA" id="ARBA00022695"/>
    </source>
</evidence>
<keyword evidence="10 15" id="KW-0274">FAD</keyword>
<evidence type="ECO:0000256" key="1">
    <source>
        <dbReference type="ARBA" id="ARBA00002121"/>
    </source>
</evidence>
<keyword evidence="12" id="KW-0511">Multifunctional enzyme</keyword>
<dbReference type="Gene3D" id="3.40.50.620">
    <property type="entry name" value="HUPs"/>
    <property type="match status" value="1"/>
</dbReference>
<keyword evidence="18" id="KW-1185">Reference proteome</keyword>
<dbReference type="NCBIfam" id="TIGR00083">
    <property type="entry name" value="ribF"/>
    <property type="match status" value="1"/>
</dbReference>
<name>A0A1I4TUG9_9HYPH</name>
<dbReference type="RefSeq" id="WP_101290818.1">
    <property type="nucleotide sequence ID" value="NZ_FOUQ01000006.1"/>
</dbReference>
<dbReference type="OrthoDB" id="9803667at2"/>
<evidence type="ECO:0000313" key="18">
    <source>
        <dbReference type="Proteomes" id="UP000233491"/>
    </source>
</evidence>
<comment type="pathway">
    <text evidence="2 15">Cofactor biosynthesis; FAD biosynthesis; FAD from FMN: step 1/1.</text>
</comment>
<comment type="function">
    <text evidence="1">Catalyzes the phosphorylation of riboflavin to FMN followed by the adenylation of FMN to FAD.</text>
</comment>
<dbReference type="PIRSF" id="PIRSF004491">
    <property type="entry name" value="FAD_Synth"/>
    <property type="match status" value="1"/>
</dbReference>
<dbReference type="InterPro" id="IPR014729">
    <property type="entry name" value="Rossmann-like_a/b/a_fold"/>
</dbReference>
<accession>A0A1I4TUG9</accession>
<keyword evidence="5 15" id="KW-0288">FMN</keyword>
<sequence length="324" mass="35634">MPPFQSVDRQSVSPSLRGGAVAIGNFDGVHRGHQAVLETALAVARQRGIPAVGVTFEPHPRDVFRPEHPVFRLTPAPIKARLVEAMELDGLVSIPFSSSFAAQSPEEFVERVLVEELGIRHVVVGWNFHFGQGRHGTPQKLIELGDRHGFSVDVIPPFETEDGYTVSSSAVRDRLAEGVPAEAAGLLGWHWFFEGTVVDGDKRGRTIGFPTANIRLPSQVRLSEGVYAVFAEIDGVRRAGVASWGRRPTFDNGAPVFETFVFDFSGDLYGKTITIMPIAYLRPELKFDGVAPLIEQMNRDAEEGRALLTTFDGFTALDRALWRD</sequence>
<keyword evidence="4 15" id="KW-0285">Flavoprotein</keyword>
<dbReference type="GO" id="GO:0006747">
    <property type="term" value="P:FAD biosynthetic process"/>
    <property type="evidence" value="ECO:0007669"/>
    <property type="project" value="UniProtKB-UniRule"/>
</dbReference>
<dbReference type="UniPathway" id="UPA00276">
    <property type="reaction ID" value="UER00406"/>
</dbReference>
<dbReference type="GO" id="GO:0009398">
    <property type="term" value="P:FMN biosynthetic process"/>
    <property type="evidence" value="ECO:0007669"/>
    <property type="project" value="UniProtKB-UniRule"/>
</dbReference>
<dbReference type="GO" id="GO:0005524">
    <property type="term" value="F:ATP binding"/>
    <property type="evidence" value="ECO:0007669"/>
    <property type="project" value="UniProtKB-UniRule"/>
</dbReference>
<comment type="catalytic activity">
    <reaction evidence="14 15">
        <text>FMN + ATP + H(+) = FAD + diphosphate</text>
        <dbReference type="Rhea" id="RHEA:17237"/>
        <dbReference type="ChEBI" id="CHEBI:15378"/>
        <dbReference type="ChEBI" id="CHEBI:30616"/>
        <dbReference type="ChEBI" id="CHEBI:33019"/>
        <dbReference type="ChEBI" id="CHEBI:57692"/>
        <dbReference type="ChEBI" id="CHEBI:58210"/>
        <dbReference type="EC" id="2.7.7.2"/>
    </reaction>
</comment>
<evidence type="ECO:0000256" key="6">
    <source>
        <dbReference type="ARBA" id="ARBA00022679"/>
    </source>
</evidence>